<dbReference type="EMBL" id="CZPZ01000032">
    <property type="protein sequence ID" value="CUS38712.1"/>
    <property type="molecule type" value="Genomic_DNA"/>
</dbReference>
<name>A0A0S4LQ82_9BACT</name>
<accession>A0A0S4LQ82</accession>
<proteinExistence type="predicted"/>
<protein>
    <submittedName>
        <fullName evidence="1">Uncharacterized protein</fullName>
    </submittedName>
</protein>
<dbReference type="AlphaFoldDB" id="A0A0S4LQ82"/>
<keyword evidence="2" id="KW-1185">Reference proteome</keyword>
<organism evidence="1 2">
    <name type="scientific">Candidatus Nitrospira nitrificans</name>
    <dbReference type="NCBI Taxonomy" id="1742973"/>
    <lineage>
        <taxon>Bacteria</taxon>
        <taxon>Pseudomonadati</taxon>
        <taxon>Nitrospirota</taxon>
        <taxon>Nitrospiria</taxon>
        <taxon>Nitrospirales</taxon>
        <taxon>Nitrospiraceae</taxon>
        <taxon>Nitrospira</taxon>
    </lineage>
</organism>
<evidence type="ECO:0000313" key="2">
    <source>
        <dbReference type="Proteomes" id="UP000198736"/>
    </source>
</evidence>
<evidence type="ECO:0000313" key="1">
    <source>
        <dbReference type="EMBL" id="CUS38712.1"/>
    </source>
</evidence>
<dbReference type="Proteomes" id="UP000198736">
    <property type="component" value="Unassembled WGS sequence"/>
</dbReference>
<gene>
    <name evidence="1" type="ORF">COMA2_50232</name>
</gene>
<reference evidence="2" key="1">
    <citation type="submission" date="2015-10" db="EMBL/GenBank/DDBJ databases">
        <authorList>
            <person name="Luecker S."/>
            <person name="Luecker S."/>
        </authorList>
    </citation>
    <scope>NUCLEOTIDE SEQUENCE [LARGE SCALE GENOMIC DNA]</scope>
</reference>
<sequence>MKRLGLDEDFESTVGHTFIIKGHILWIAHLMDTRVFHHFGVDAVAVGTRREQDVREDHCLAGFGLGVFCKRYAHLRCEIVADALFVVEGAVLAPDLRRLLRETSIRFQVFPWNGQDVSIDISHEHRPFFLSHHEFDCTAGSCGLGL</sequence>